<dbReference type="GO" id="GO:0005524">
    <property type="term" value="F:ATP binding"/>
    <property type="evidence" value="ECO:0007669"/>
    <property type="project" value="UniProtKB-KW"/>
</dbReference>
<feature type="signal peptide" evidence="10">
    <location>
        <begin position="1"/>
        <end position="28"/>
    </location>
</feature>
<name>A0A919JBM2_9ACTN</name>
<dbReference type="CDD" id="cd16917">
    <property type="entry name" value="HATPase_UhpB-NarQ-NarX-like"/>
    <property type="match status" value="1"/>
</dbReference>
<dbReference type="InterPro" id="IPR011712">
    <property type="entry name" value="Sig_transdc_His_kin_sub3_dim/P"/>
</dbReference>
<protein>
    <recommendedName>
        <fullName evidence="2">histidine kinase</fullName>
        <ecNumber evidence="2">2.7.13.3</ecNumber>
    </recommendedName>
</protein>
<evidence type="ECO:0000256" key="1">
    <source>
        <dbReference type="ARBA" id="ARBA00000085"/>
    </source>
</evidence>
<gene>
    <name evidence="12" type="ORF">Ani05nite_03870</name>
</gene>
<dbReference type="InterPro" id="IPR036890">
    <property type="entry name" value="HATPase_C_sf"/>
</dbReference>
<keyword evidence="9" id="KW-0812">Transmembrane</keyword>
<dbReference type="InterPro" id="IPR050482">
    <property type="entry name" value="Sensor_HK_TwoCompSys"/>
</dbReference>
<organism evidence="12 13">
    <name type="scientific">Actinoplanes nipponensis</name>
    <dbReference type="NCBI Taxonomy" id="135950"/>
    <lineage>
        <taxon>Bacteria</taxon>
        <taxon>Bacillati</taxon>
        <taxon>Actinomycetota</taxon>
        <taxon>Actinomycetes</taxon>
        <taxon>Micromonosporales</taxon>
        <taxon>Micromonosporaceae</taxon>
        <taxon>Actinoplanes</taxon>
    </lineage>
</organism>
<sequence>MRWIRSSAADLALAALLAASAAAGSAVADGLGRPSVPLGTPGYVLVVVAALGLSARRSRPLVALTTAAVCAGGYLALGYAYGPVILVLMIAVYSAARHAPPPAAAWCAAATLMLLLVHLLTSDRALGWLGVVPVAAWVVVPGALGYGLRLRQQAGQQARAEAIRQRLDEERLRVAQEVHDVVGHGLAAIKMQADIALHVMPRQPDQARVALAAISRTSRQALDELRTTLAAVRHVDGDDRAPAAGLGRLNDLRRRMADAGVTVRVRTTGERPGALPPAVDLAGYRIVQESLTNVLRHGRCERADVTVRYTTDDVTITIANPINGTPANGDGTGIRGMRARVEALGGDFVAGPVAQRFEVRARLPAGGGA</sequence>
<dbReference type="Gene3D" id="3.30.565.10">
    <property type="entry name" value="Histidine kinase-like ATPase, C-terminal domain"/>
    <property type="match status" value="1"/>
</dbReference>
<dbReference type="EMBL" id="BOMQ01000008">
    <property type="protein sequence ID" value="GIE46853.1"/>
    <property type="molecule type" value="Genomic_DNA"/>
</dbReference>
<dbReference type="EC" id="2.7.13.3" evidence="2"/>
<dbReference type="SUPFAM" id="SSF55874">
    <property type="entry name" value="ATPase domain of HSP90 chaperone/DNA topoisomerase II/histidine kinase"/>
    <property type="match status" value="1"/>
</dbReference>
<comment type="caution">
    <text evidence="12">The sequence shown here is derived from an EMBL/GenBank/DDBJ whole genome shotgun (WGS) entry which is preliminary data.</text>
</comment>
<proteinExistence type="predicted"/>
<evidence type="ECO:0000256" key="2">
    <source>
        <dbReference type="ARBA" id="ARBA00012438"/>
    </source>
</evidence>
<keyword evidence="8" id="KW-0902">Two-component regulatory system</keyword>
<evidence type="ECO:0000256" key="8">
    <source>
        <dbReference type="ARBA" id="ARBA00023012"/>
    </source>
</evidence>
<reference evidence="12" key="1">
    <citation type="submission" date="2021-01" db="EMBL/GenBank/DDBJ databases">
        <title>Whole genome shotgun sequence of Actinoplanes nipponensis NBRC 14063.</title>
        <authorList>
            <person name="Komaki H."/>
            <person name="Tamura T."/>
        </authorList>
    </citation>
    <scope>NUCLEOTIDE SEQUENCE</scope>
    <source>
        <strain evidence="12">NBRC 14063</strain>
    </source>
</reference>
<dbReference type="Gene3D" id="1.20.5.1930">
    <property type="match status" value="1"/>
</dbReference>
<dbReference type="Pfam" id="PF07730">
    <property type="entry name" value="HisKA_3"/>
    <property type="match status" value="1"/>
</dbReference>
<accession>A0A919JBM2</accession>
<keyword evidence="6 12" id="KW-0418">Kinase</keyword>
<dbReference type="PANTHER" id="PTHR24421:SF10">
    <property type="entry name" value="NITRATE_NITRITE SENSOR PROTEIN NARQ"/>
    <property type="match status" value="1"/>
</dbReference>
<dbReference type="GO" id="GO:0016020">
    <property type="term" value="C:membrane"/>
    <property type="evidence" value="ECO:0007669"/>
    <property type="project" value="InterPro"/>
</dbReference>
<keyword evidence="3" id="KW-0597">Phosphoprotein</keyword>
<comment type="catalytic activity">
    <reaction evidence="1">
        <text>ATP + protein L-histidine = ADP + protein N-phospho-L-histidine.</text>
        <dbReference type="EC" id="2.7.13.3"/>
    </reaction>
</comment>
<dbReference type="Proteomes" id="UP000647172">
    <property type="component" value="Unassembled WGS sequence"/>
</dbReference>
<evidence type="ECO:0000256" key="9">
    <source>
        <dbReference type="SAM" id="Phobius"/>
    </source>
</evidence>
<evidence type="ECO:0000256" key="4">
    <source>
        <dbReference type="ARBA" id="ARBA00022679"/>
    </source>
</evidence>
<evidence type="ECO:0000256" key="10">
    <source>
        <dbReference type="SAM" id="SignalP"/>
    </source>
</evidence>
<keyword evidence="9" id="KW-1133">Transmembrane helix</keyword>
<evidence type="ECO:0000256" key="7">
    <source>
        <dbReference type="ARBA" id="ARBA00022840"/>
    </source>
</evidence>
<keyword evidence="13" id="KW-1185">Reference proteome</keyword>
<keyword evidence="5" id="KW-0547">Nucleotide-binding</keyword>
<dbReference type="AlphaFoldDB" id="A0A919JBM2"/>
<dbReference type="PANTHER" id="PTHR24421">
    <property type="entry name" value="NITRATE/NITRITE SENSOR PROTEIN NARX-RELATED"/>
    <property type="match status" value="1"/>
</dbReference>
<feature type="transmembrane region" description="Helical" evidence="9">
    <location>
        <begin position="103"/>
        <end position="121"/>
    </location>
</feature>
<feature type="chain" id="PRO_5036955978" description="histidine kinase" evidence="10">
    <location>
        <begin position="29"/>
        <end position="369"/>
    </location>
</feature>
<dbReference type="RefSeq" id="WP_203763664.1">
    <property type="nucleotide sequence ID" value="NZ_BAAAYJ010000088.1"/>
</dbReference>
<dbReference type="GO" id="GO:0000155">
    <property type="term" value="F:phosphorelay sensor kinase activity"/>
    <property type="evidence" value="ECO:0007669"/>
    <property type="project" value="InterPro"/>
</dbReference>
<evidence type="ECO:0000313" key="13">
    <source>
        <dbReference type="Proteomes" id="UP000647172"/>
    </source>
</evidence>
<keyword evidence="4" id="KW-0808">Transferase</keyword>
<evidence type="ECO:0000256" key="6">
    <source>
        <dbReference type="ARBA" id="ARBA00022777"/>
    </source>
</evidence>
<dbReference type="GO" id="GO:0046983">
    <property type="term" value="F:protein dimerization activity"/>
    <property type="evidence" value="ECO:0007669"/>
    <property type="project" value="InterPro"/>
</dbReference>
<keyword evidence="7" id="KW-0067">ATP-binding</keyword>
<evidence type="ECO:0000313" key="12">
    <source>
        <dbReference type="EMBL" id="GIE46853.1"/>
    </source>
</evidence>
<evidence type="ECO:0000256" key="5">
    <source>
        <dbReference type="ARBA" id="ARBA00022741"/>
    </source>
</evidence>
<keyword evidence="10" id="KW-0732">Signal</keyword>
<feature type="transmembrane region" description="Helical" evidence="9">
    <location>
        <begin position="62"/>
        <end position="91"/>
    </location>
</feature>
<evidence type="ECO:0000256" key="3">
    <source>
        <dbReference type="ARBA" id="ARBA00022553"/>
    </source>
</evidence>
<feature type="transmembrane region" description="Helical" evidence="9">
    <location>
        <begin position="128"/>
        <end position="148"/>
    </location>
</feature>
<feature type="transmembrane region" description="Helical" evidence="9">
    <location>
        <begin position="38"/>
        <end position="55"/>
    </location>
</feature>
<evidence type="ECO:0000259" key="11">
    <source>
        <dbReference type="Pfam" id="PF07730"/>
    </source>
</evidence>
<keyword evidence="9" id="KW-0472">Membrane</keyword>
<feature type="domain" description="Signal transduction histidine kinase subgroup 3 dimerisation and phosphoacceptor" evidence="11">
    <location>
        <begin position="170"/>
        <end position="235"/>
    </location>
</feature>